<feature type="compositionally biased region" description="Polar residues" evidence="1">
    <location>
        <begin position="792"/>
        <end position="805"/>
    </location>
</feature>
<feature type="compositionally biased region" description="Low complexity" evidence="1">
    <location>
        <begin position="300"/>
        <end position="315"/>
    </location>
</feature>
<feature type="region of interest" description="Disordered" evidence="1">
    <location>
        <begin position="1"/>
        <end position="191"/>
    </location>
</feature>
<gene>
    <name evidence="2" type="ORF">K461DRAFT_294002</name>
</gene>
<evidence type="ECO:0000256" key="1">
    <source>
        <dbReference type="SAM" id="MobiDB-lite"/>
    </source>
</evidence>
<accession>A0A9P4IZ99</accession>
<feature type="compositionally biased region" description="Acidic residues" evidence="1">
    <location>
        <begin position="687"/>
        <end position="707"/>
    </location>
</feature>
<evidence type="ECO:0000313" key="2">
    <source>
        <dbReference type="EMBL" id="KAF2152326.1"/>
    </source>
</evidence>
<feature type="compositionally biased region" description="Low complexity" evidence="1">
    <location>
        <begin position="335"/>
        <end position="352"/>
    </location>
</feature>
<evidence type="ECO:0008006" key="4">
    <source>
        <dbReference type="Google" id="ProtNLM"/>
    </source>
</evidence>
<feature type="region of interest" description="Disordered" evidence="1">
    <location>
        <begin position="328"/>
        <end position="359"/>
    </location>
</feature>
<dbReference type="EMBL" id="ML996086">
    <property type="protein sequence ID" value="KAF2152326.1"/>
    <property type="molecule type" value="Genomic_DNA"/>
</dbReference>
<feature type="compositionally biased region" description="Basic and acidic residues" evidence="1">
    <location>
        <begin position="117"/>
        <end position="140"/>
    </location>
</feature>
<feature type="compositionally biased region" description="Low complexity" evidence="1">
    <location>
        <begin position="252"/>
        <end position="288"/>
    </location>
</feature>
<name>A0A9P4IZ99_9PEZI</name>
<feature type="compositionally biased region" description="Basic residues" evidence="1">
    <location>
        <begin position="163"/>
        <end position="173"/>
    </location>
</feature>
<feature type="compositionally biased region" description="Basic and acidic residues" evidence="1">
    <location>
        <begin position="148"/>
        <end position="162"/>
    </location>
</feature>
<sequence>MNNAGASQSGVGQGQRLSVYNSHTAASSSTSPGLHQATFQGQKTAVSTQQYKSGRSPATQHRALLQDSRTAGDHTRMQSVTPSAIQQQAYNAPPPTTTTAPPLAHVTVEPSQVYDPYQERQRQAEKAAEERRKREAEEARNIAAQGAEEAKAAERKVAEGAKKKPIKTAKTAKKAREDRERDGGLDHAKQLSASAIDAAVSGKPDAADEMESEMRAMFQKMRQFNAMNPKMLAKLWEEERQAHVSKPGSTESSTASPAIQAPPAIAPTAVSTDASPGPATSTPKTATAKTKRAYVKKTPKATPATTTQAEAPGTATIMASQAPAITTTKATGPTQDQSQASAAASNQQPQGSTVWPSGRKQMLSEIAAKWLNSRKENSGKYVSPTSVAELLDGNPSYPNLCASIEQMGFTLDRGLFARTLLHACPDLNKPSTTTVNATAHPAPPAKPAVQATLVAEAAASSIASGVPQKTGGTSQAAPVVSNGSVAQALKMASPNTSILPQDHRMSIDGTVDSAKTPQQRFLTKEQAARKRNFSDLVDLTNEDDSDKDDFPPPKAPHLGQYHSFSLPPNTASPPPHKLLDSPAPMAPIAPMGNVEAPQYKGISGDAVLKGKTLVKPIVREKVARRSVYDPRTIARDILLATGRHPEMRALNGHLLYLQPLLADHSEGVEMHKYDLATIRWDLIDPGDPVESDEDVRSEDGSEADDESNGPSVRPTEATIRATSGSKFDGTATLSEAPLALPLPARASLKGGWRGRRGRPRNSAPGASVGNTLAGNSPEGGNNPFGTFRATPVNRTAGTGQPNSAPKQRIPSQGQSTSTPNNNNSTPGSAVGYAAFNQQNIKYDENGKPIKKKGRPVGWRKAIHSKEAQGLQSGGNSSNLPDRAAHKLPNGIKRRGRPPKYPSAASAASPMALDPQYSVWRCQWEGCHAELHNLDTLRKHVVKVHGIPDENGYSCQWGACSDETPHDHVIGKGKAPAELSRLEFPSIHKWMNHIEAAHLRPLARSLGDGPRSGLSDAYDSESSQAAYLSDAASGRMVTPRATPLADVPEAAAADASAQASPLAPVLRRGMPRVRGVLSDRQREDEYKLQQLEAKKLALGPLLDRAGARLASDGRRKGLYDDEDFEGSFSEDDGPTGDEEGDEEGHTL</sequence>
<feature type="compositionally biased region" description="Acidic residues" evidence="1">
    <location>
        <begin position="1119"/>
        <end position="1146"/>
    </location>
</feature>
<evidence type="ECO:0000313" key="3">
    <source>
        <dbReference type="Proteomes" id="UP000799439"/>
    </source>
</evidence>
<feature type="region of interest" description="Disordered" evidence="1">
    <location>
        <begin position="866"/>
        <end position="907"/>
    </location>
</feature>
<feature type="compositionally biased region" description="Basic residues" evidence="1">
    <location>
        <begin position="289"/>
        <end position="299"/>
    </location>
</feature>
<feature type="region of interest" description="Disordered" evidence="1">
    <location>
        <begin position="747"/>
        <end position="830"/>
    </location>
</feature>
<feature type="compositionally biased region" description="Basic and acidic residues" evidence="1">
    <location>
        <begin position="174"/>
        <end position="189"/>
    </location>
</feature>
<feature type="region of interest" description="Disordered" evidence="1">
    <location>
        <begin position="1105"/>
        <end position="1146"/>
    </location>
</feature>
<feature type="compositionally biased region" description="Polar residues" evidence="1">
    <location>
        <begin position="16"/>
        <end position="59"/>
    </location>
</feature>
<organism evidence="2 3">
    <name type="scientific">Myriangium duriaei CBS 260.36</name>
    <dbReference type="NCBI Taxonomy" id="1168546"/>
    <lineage>
        <taxon>Eukaryota</taxon>
        <taxon>Fungi</taxon>
        <taxon>Dikarya</taxon>
        <taxon>Ascomycota</taxon>
        <taxon>Pezizomycotina</taxon>
        <taxon>Dothideomycetes</taxon>
        <taxon>Dothideomycetidae</taxon>
        <taxon>Myriangiales</taxon>
        <taxon>Myriangiaceae</taxon>
        <taxon>Myriangium</taxon>
    </lineage>
</organism>
<reference evidence="2" key="1">
    <citation type="journal article" date="2020" name="Stud. Mycol.">
        <title>101 Dothideomycetes genomes: a test case for predicting lifestyles and emergence of pathogens.</title>
        <authorList>
            <person name="Haridas S."/>
            <person name="Albert R."/>
            <person name="Binder M."/>
            <person name="Bloem J."/>
            <person name="Labutti K."/>
            <person name="Salamov A."/>
            <person name="Andreopoulos B."/>
            <person name="Baker S."/>
            <person name="Barry K."/>
            <person name="Bills G."/>
            <person name="Bluhm B."/>
            <person name="Cannon C."/>
            <person name="Castanera R."/>
            <person name="Culley D."/>
            <person name="Daum C."/>
            <person name="Ezra D."/>
            <person name="Gonzalez J."/>
            <person name="Henrissat B."/>
            <person name="Kuo A."/>
            <person name="Liang C."/>
            <person name="Lipzen A."/>
            <person name="Lutzoni F."/>
            <person name="Magnuson J."/>
            <person name="Mondo S."/>
            <person name="Nolan M."/>
            <person name="Ohm R."/>
            <person name="Pangilinan J."/>
            <person name="Park H.-J."/>
            <person name="Ramirez L."/>
            <person name="Alfaro M."/>
            <person name="Sun H."/>
            <person name="Tritt A."/>
            <person name="Yoshinaga Y."/>
            <person name="Zwiers L.-H."/>
            <person name="Turgeon B."/>
            <person name="Goodwin S."/>
            <person name="Spatafora J."/>
            <person name="Crous P."/>
            <person name="Grigoriev I."/>
        </authorList>
    </citation>
    <scope>NUCLEOTIDE SEQUENCE</scope>
    <source>
        <strain evidence="2">CBS 260.36</strain>
    </source>
</reference>
<feature type="compositionally biased region" description="Low complexity" evidence="1">
    <location>
        <begin position="1"/>
        <end position="10"/>
    </location>
</feature>
<feature type="compositionally biased region" description="Polar residues" evidence="1">
    <location>
        <begin position="77"/>
        <end position="90"/>
    </location>
</feature>
<feature type="region of interest" description="Disordered" evidence="1">
    <location>
        <begin position="239"/>
        <end position="315"/>
    </location>
</feature>
<proteinExistence type="predicted"/>
<keyword evidence="3" id="KW-1185">Reference proteome</keyword>
<dbReference type="AlphaFoldDB" id="A0A9P4IZ99"/>
<dbReference type="Proteomes" id="UP000799439">
    <property type="component" value="Unassembled WGS sequence"/>
</dbReference>
<dbReference type="OrthoDB" id="5424797at2759"/>
<feature type="compositionally biased region" description="Low complexity" evidence="1">
    <location>
        <begin position="811"/>
        <end position="828"/>
    </location>
</feature>
<feature type="region of interest" description="Disordered" evidence="1">
    <location>
        <begin position="533"/>
        <end position="576"/>
    </location>
</feature>
<feature type="compositionally biased region" description="Polar residues" evidence="1">
    <location>
        <begin position="869"/>
        <end position="879"/>
    </location>
</feature>
<protein>
    <recommendedName>
        <fullName evidence="4">C2H2-type domain-containing protein</fullName>
    </recommendedName>
</protein>
<feature type="region of interest" description="Disordered" evidence="1">
    <location>
        <begin position="684"/>
        <end position="730"/>
    </location>
</feature>
<comment type="caution">
    <text evidence="2">The sequence shown here is derived from an EMBL/GenBank/DDBJ whole genome shotgun (WGS) entry which is preliminary data.</text>
</comment>